<proteinExistence type="inferred from homology"/>
<name>A0AA36I5S8_9DINO</name>
<dbReference type="SUPFAM" id="SSF51294">
    <property type="entry name" value="Hedgehog/intein (Hint) domain"/>
    <property type="match status" value="1"/>
</dbReference>
<feature type="region of interest" description="Disordered" evidence="4">
    <location>
        <begin position="1"/>
        <end position="25"/>
    </location>
</feature>
<dbReference type="SUPFAM" id="SSF51735">
    <property type="entry name" value="NAD(P)-binding Rossmann-fold domains"/>
    <property type="match status" value="1"/>
</dbReference>
<dbReference type="AlphaFoldDB" id="A0AA36I5S8"/>
<dbReference type="EMBL" id="CAUJNA010000826">
    <property type="protein sequence ID" value="CAJ1381628.1"/>
    <property type="molecule type" value="Genomic_DNA"/>
</dbReference>
<keyword evidence="6" id="KW-1185">Reference proteome</keyword>
<evidence type="ECO:0008006" key="7">
    <source>
        <dbReference type="Google" id="ProtNLM"/>
    </source>
</evidence>
<evidence type="ECO:0000256" key="2">
    <source>
        <dbReference type="ARBA" id="ARBA00006484"/>
    </source>
</evidence>
<reference evidence="5" key="1">
    <citation type="submission" date="2023-08" db="EMBL/GenBank/DDBJ databases">
        <authorList>
            <person name="Chen Y."/>
            <person name="Shah S."/>
            <person name="Dougan E. K."/>
            <person name="Thang M."/>
            <person name="Chan C."/>
        </authorList>
    </citation>
    <scope>NUCLEOTIDE SEQUENCE</scope>
</reference>
<gene>
    <name evidence="5" type="ORF">EVOR1521_LOCUS9250</name>
</gene>
<organism evidence="5 6">
    <name type="scientific">Effrenium voratum</name>
    <dbReference type="NCBI Taxonomy" id="2562239"/>
    <lineage>
        <taxon>Eukaryota</taxon>
        <taxon>Sar</taxon>
        <taxon>Alveolata</taxon>
        <taxon>Dinophyceae</taxon>
        <taxon>Suessiales</taxon>
        <taxon>Symbiodiniaceae</taxon>
        <taxon>Effrenium</taxon>
    </lineage>
</organism>
<dbReference type="InterPro" id="IPR002347">
    <property type="entry name" value="SDR_fam"/>
</dbReference>
<dbReference type="PRINTS" id="PR00081">
    <property type="entry name" value="GDHRDH"/>
</dbReference>
<dbReference type="Gene3D" id="3.40.50.720">
    <property type="entry name" value="NAD(P)-binding Rossmann-like Domain"/>
    <property type="match status" value="1"/>
</dbReference>
<dbReference type="InterPro" id="IPR036844">
    <property type="entry name" value="Hint_dom_sf"/>
</dbReference>
<dbReference type="InterPro" id="IPR051019">
    <property type="entry name" value="VLCFA-Steroid_DH"/>
</dbReference>
<dbReference type="Gene3D" id="2.170.16.10">
    <property type="entry name" value="Hedgehog/Intein (Hint) domain"/>
    <property type="match status" value="1"/>
</dbReference>
<protein>
    <recommendedName>
        <fullName evidence="7">Hint domain-containing protein</fullName>
    </recommendedName>
</protein>
<dbReference type="PANTHER" id="PTHR43899">
    <property type="entry name" value="RH59310P"/>
    <property type="match status" value="1"/>
</dbReference>
<comment type="subcellular location">
    <subcellularLocation>
        <location evidence="1">Endoplasmic reticulum</location>
    </subcellularLocation>
</comment>
<dbReference type="PROSITE" id="PS00061">
    <property type="entry name" value="ADH_SHORT"/>
    <property type="match status" value="1"/>
</dbReference>
<evidence type="ECO:0000256" key="4">
    <source>
        <dbReference type="SAM" id="MobiDB-lite"/>
    </source>
</evidence>
<feature type="non-terminal residue" evidence="5">
    <location>
        <position position="1"/>
    </location>
</feature>
<evidence type="ECO:0000313" key="6">
    <source>
        <dbReference type="Proteomes" id="UP001178507"/>
    </source>
</evidence>
<dbReference type="InterPro" id="IPR036291">
    <property type="entry name" value="NAD(P)-bd_dom_sf"/>
</dbReference>
<dbReference type="InterPro" id="IPR020904">
    <property type="entry name" value="Sc_DH/Rdtase_CS"/>
</dbReference>
<dbReference type="Pfam" id="PF00106">
    <property type="entry name" value="adh_short"/>
    <property type="match status" value="1"/>
</dbReference>
<keyword evidence="3" id="KW-0560">Oxidoreductase</keyword>
<comment type="caution">
    <text evidence="5">The sequence shown here is derived from an EMBL/GenBank/DDBJ whole genome shotgun (WGS) entry which is preliminary data.</text>
</comment>
<accession>A0AA36I5S8</accession>
<comment type="similarity">
    <text evidence="2">Belongs to the short-chain dehydrogenases/reductases (SDR) family.</text>
</comment>
<dbReference type="GO" id="GO:0005783">
    <property type="term" value="C:endoplasmic reticulum"/>
    <property type="evidence" value="ECO:0007669"/>
    <property type="project" value="UniProtKB-SubCell"/>
</dbReference>
<evidence type="ECO:0000256" key="1">
    <source>
        <dbReference type="ARBA" id="ARBA00004240"/>
    </source>
</evidence>
<evidence type="ECO:0000256" key="3">
    <source>
        <dbReference type="ARBA" id="ARBA00023002"/>
    </source>
</evidence>
<dbReference type="Proteomes" id="UP001178507">
    <property type="component" value="Unassembled WGS sequence"/>
</dbReference>
<dbReference type="GO" id="GO:0016491">
    <property type="term" value="F:oxidoreductase activity"/>
    <property type="evidence" value="ECO:0007669"/>
    <property type="project" value="UniProtKB-KW"/>
</dbReference>
<evidence type="ECO:0000313" key="5">
    <source>
        <dbReference type="EMBL" id="CAJ1381628.1"/>
    </source>
</evidence>
<sequence length="437" mass="46834">DSPASSNWAVLGGAEEEVQSVSDASDASSQSAKCFLPNTALPSADGHLLRVEHLKPGDRVRQSDGAEASVVDVKKHPSKKKPYEVVELSTHQGKFACSKSHRVAVPGATGLCDQRADSLKLGDWVIVGSEERKLTKVLQWIRQEHTDLYEEMFPLKLAFGMLSFGSDAGFGAAAAGVAASSDAPPAREGASAWAQSLGRMGMNLVLVARKPGPLKELKELLQKHKAEIEVELVTQDMANFTEVTFLEMLGDKDVRVVVHNAASPGPMAAFLDAEMSDSMTSIDVNVRSVAIATHTFGRWLRERGAQGGIVLMSSLAGEVGSAVVANYAATKAYITTLVRGLSEEMTPRGIDVLACVAGATVTPNYVGYIPDASKRNSWIEQEPLEVVAECLATLGRDPVVVTGPFNKLGHFFLRFCPRAMSSRVFGQQTAQLLNVEL</sequence>
<dbReference type="PANTHER" id="PTHR43899:SF13">
    <property type="entry name" value="RH59310P"/>
    <property type="match status" value="1"/>
</dbReference>